<keyword evidence="5" id="KW-1185">Reference proteome</keyword>
<evidence type="ECO:0000256" key="2">
    <source>
        <dbReference type="ARBA" id="ARBA00023002"/>
    </source>
</evidence>
<protein>
    <submittedName>
        <fullName evidence="4">Acyl-CoA dehydrogenase family protein</fullName>
    </submittedName>
</protein>
<evidence type="ECO:0000313" key="5">
    <source>
        <dbReference type="Proteomes" id="UP001220395"/>
    </source>
</evidence>
<reference evidence="4 5" key="1">
    <citation type="submission" date="2023-02" db="EMBL/GenBank/DDBJ databases">
        <title>Genome sequence of Sphingomonas naphthae.</title>
        <authorList>
            <person name="Kim S."/>
            <person name="Heo J."/>
            <person name="Kwon S.-W."/>
        </authorList>
    </citation>
    <scope>NUCLEOTIDE SEQUENCE [LARGE SCALE GENOMIC DNA]</scope>
    <source>
        <strain evidence="4 5">KACC 18716</strain>
    </source>
</reference>
<dbReference type="RefSeq" id="WP_273686141.1">
    <property type="nucleotide sequence ID" value="NZ_CP117411.1"/>
</dbReference>
<dbReference type="SUPFAM" id="SSF47203">
    <property type="entry name" value="Acyl-CoA dehydrogenase C-terminal domain-like"/>
    <property type="match status" value="1"/>
</dbReference>
<gene>
    <name evidence="4" type="ORF">PQ455_11090</name>
</gene>
<proteinExistence type="predicted"/>
<keyword evidence="2" id="KW-0560">Oxidoreductase</keyword>
<dbReference type="InterPro" id="IPR050741">
    <property type="entry name" value="Acyl-CoA_dehydrogenase"/>
</dbReference>
<keyword evidence="1" id="KW-0285">Flavoprotein</keyword>
<organism evidence="4 5">
    <name type="scientific">Sphingomonas naphthae</name>
    <dbReference type="NCBI Taxonomy" id="1813468"/>
    <lineage>
        <taxon>Bacteria</taxon>
        <taxon>Pseudomonadati</taxon>
        <taxon>Pseudomonadota</taxon>
        <taxon>Alphaproteobacteria</taxon>
        <taxon>Sphingomonadales</taxon>
        <taxon>Sphingomonadaceae</taxon>
        <taxon>Sphingomonas</taxon>
    </lineage>
</organism>
<dbReference type="PANTHER" id="PTHR48083:SF2">
    <property type="entry name" value="MEDIUM-CHAIN SPECIFIC ACYL-COA DEHYDROGENASE, MITOCHONDRIAL"/>
    <property type="match status" value="1"/>
</dbReference>
<evidence type="ECO:0000256" key="1">
    <source>
        <dbReference type="ARBA" id="ARBA00022630"/>
    </source>
</evidence>
<dbReference type="PANTHER" id="PTHR48083">
    <property type="entry name" value="MEDIUM-CHAIN SPECIFIC ACYL-COA DEHYDROGENASE, MITOCHONDRIAL-RELATED"/>
    <property type="match status" value="1"/>
</dbReference>
<dbReference type="InterPro" id="IPR036250">
    <property type="entry name" value="AcylCo_DH-like_C"/>
</dbReference>
<evidence type="ECO:0000259" key="3">
    <source>
        <dbReference type="Pfam" id="PF00441"/>
    </source>
</evidence>
<evidence type="ECO:0000313" key="4">
    <source>
        <dbReference type="EMBL" id="WCT72187.1"/>
    </source>
</evidence>
<feature type="domain" description="Acyl-CoA dehydrogenase/oxidase C-terminal" evidence="3">
    <location>
        <begin position="200"/>
        <end position="304"/>
    </location>
</feature>
<dbReference type="Proteomes" id="UP001220395">
    <property type="component" value="Chromosome"/>
</dbReference>
<sequence>MLIDLTERIVGDRAAAADFRPGATDGRGFGLMMEAGIPLALASEESGGFALSPSEVLPLLRAVGGYTGILPIAETLHANWLLSLVGLELVGAAIAPTPEQISVTREAAGFRAGGRLGRVPWSRNVDRVLAFATIDAAPCLVSIATTDIVTAATGSSLSGEPRDDLVVDVVLGEADVVPLPAGFDGWTWRAVGAAIRCQLIAGAAARLLQQTVQYVGERRQFGQPLAKFQAIQQQLAIVAGEVSAAVAAADSAAQGFGAQADVVAIAAAKVRCGEAAGIIAPIVHQVHGAIGFTEEHMLHRLTKQLWTWRDEYGSETLWADWLGRWVLSASQDGLWPVLVSMDAEVARG</sequence>
<accession>A0ABY7TG30</accession>
<dbReference type="InterPro" id="IPR009075">
    <property type="entry name" value="AcylCo_DH/oxidase_C"/>
</dbReference>
<dbReference type="EMBL" id="CP117411">
    <property type="protein sequence ID" value="WCT72187.1"/>
    <property type="molecule type" value="Genomic_DNA"/>
</dbReference>
<dbReference type="Gene3D" id="1.20.140.10">
    <property type="entry name" value="Butyryl-CoA Dehydrogenase, subunit A, domain 3"/>
    <property type="match status" value="1"/>
</dbReference>
<name>A0ABY7TG30_9SPHN</name>
<dbReference type="Pfam" id="PF00441">
    <property type="entry name" value="Acyl-CoA_dh_1"/>
    <property type="match status" value="1"/>
</dbReference>